<dbReference type="InterPro" id="IPR036942">
    <property type="entry name" value="Beta-barrel_TonB_sf"/>
</dbReference>
<evidence type="ECO:0000259" key="16">
    <source>
        <dbReference type="Pfam" id="PF07715"/>
    </source>
</evidence>
<evidence type="ECO:0000256" key="6">
    <source>
        <dbReference type="ARBA" id="ARBA00022729"/>
    </source>
</evidence>
<dbReference type="CDD" id="cd01347">
    <property type="entry name" value="ligand_gated_channel"/>
    <property type="match status" value="1"/>
</dbReference>
<dbReference type="GO" id="GO:0044718">
    <property type="term" value="P:siderophore transmembrane transport"/>
    <property type="evidence" value="ECO:0007669"/>
    <property type="project" value="TreeGrafter"/>
</dbReference>
<evidence type="ECO:0000256" key="4">
    <source>
        <dbReference type="ARBA" id="ARBA00022452"/>
    </source>
</evidence>
<dbReference type="InterPro" id="IPR037066">
    <property type="entry name" value="Plug_dom_sf"/>
</dbReference>
<protein>
    <submittedName>
        <fullName evidence="17">TonB-dependent receptor</fullName>
    </submittedName>
</protein>
<evidence type="ECO:0000256" key="5">
    <source>
        <dbReference type="ARBA" id="ARBA00022692"/>
    </source>
</evidence>
<dbReference type="InterPro" id="IPR012910">
    <property type="entry name" value="Plug_dom"/>
</dbReference>
<keyword evidence="6 14" id="KW-0732">Signal</keyword>
<evidence type="ECO:0000256" key="3">
    <source>
        <dbReference type="ARBA" id="ARBA00022448"/>
    </source>
</evidence>
<dbReference type="EMBL" id="JAOCKG010000003">
    <property type="protein sequence ID" value="MDH2050452.1"/>
    <property type="molecule type" value="Genomic_DNA"/>
</dbReference>
<keyword evidence="5 12" id="KW-0812">Transmembrane</keyword>
<dbReference type="AlphaFoldDB" id="A0AA42WAI6"/>
<dbReference type="Gene3D" id="2.170.130.10">
    <property type="entry name" value="TonB-dependent receptor, plug domain"/>
    <property type="match status" value="1"/>
</dbReference>
<keyword evidence="4 12" id="KW-1134">Transmembrane beta strand</keyword>
<evidence type="ECO:0000256" key="7">
    <source>
        <dbReference type="ARBA" id="ARBA00023065"/>
    </source>
</evidence>
<dbReference type="GO" id="GO:0009279">
    <property type="term" value="C:cell outer membrane"/>
    <property type="evidence" value="ECO:0007669"/>
    <property type="project" value="UniProtKB-SubCell"/>
</dbReference>
<dbReference type="PROSITE" id="PS52016">
    <property type="entry name" value="TONB_DEPENDENT_REC_3"/>
    <property type="match status" value="1"/>
</dbReference>
<gene>
    <name evidence="17" type="ORF">N5K24_08585</name>
</gene>
<evidence type="ECO:0000313" key="17">
    <source>
        <dbReference type="EMBL" id="MDH2050452.1"/>
    </source>
</evidence>
<keyword evidence="11 12" id="KW-0998">Cell outer membrane</keyword>
<keyword evidence="3 12" id="KW-0813">Transport</keyword>
<evidence type="ECO:0000256" key="13">
    <source>
        <dbReference type="RuleBase" id="RU003357"/>
    </source>
</evidence>
<evidence type="ECO:0000256" key="11">
    <source>
        <dbReference type="ARBA" id="ARBA00023237"/>
    </source>
</evidence>
<dbReference type="InterPro" id="IPR000531">
    <property type="entry name" value="Beta-barrel_TonB"/>
</dbReference>
<dbReference type="Gene3D" id="2.40.170.20">
    <property type="entry name" value="TonB-dependent receptor, beta-barrel domain"/>
    <property type="match status" value="1"/>
</dbReference>
<evidence type="ECO:0000256" key="10">
    <source>
        <dbReference type="ARBA" id="ARBA00023170"/>
    </source>
</evidence>
<comment type="caution">
    <text evidence="17">The sequence shown here is derived from an EMBL/GenBank/DDBJ whole genome shotgun (WGS) entry which is preliminary data.</text>
</comment>
<accession>A0AA42WAI6</accession>
<evidence type="ECO:0000256" key="12">
    <source>
        <dbReference type="PROSITE-ProRule" id="PRU01360"/>
    </source>
</evidence>
<feature type="domain" description="TonB-dependent receptor-like beta-barrel" evidence="15">
    <location>
        <begin position="244"/>
        <end position="661"/>
    </location>
</feature>
<evidence type="ECO:0000256" key="9">
    <source>
        <dbReference type="ARBA" id="ARBA00023136"/>
    </source>
</evidence>
<evidence type="ECO:0000259" key="15">
    <source>
        <dbReference type="Pfam" id="PF00593"/>
    </source>
</evidence>
<proteinExistence type="inferred from homology"/>
<evidence type="ECO:0000256" key="8">
    <source>
        <dbReference type="ARBA" id="ARBA00023077"/>
    </source>
</evidence>
<keyword evidence="8 13" id="KW-0798">TonB box</keyword>
<organism evidence="17 18">
    <name type="scientific">Achromobacter marplatensis</name>
    <dbReference type="NCBI Taxonomy" id="470868"/>
    <lineage>
        <taxon>Bacteria</taxon>
        <taxon>Pseudomonadati</taxon>
        <taxon>Pseudomonadota</taxon>
        <taxon>Betaproteobacteria</taxon>
        <taxon>Burkholderiales</taxon>
        <taxon>Alcaligenaceae</taxon>
        <taxon>Achromobacter</taxon>
    </lineage>
</organism>
<dbReference type="PANTHER" id="PTHR30069:SF53">
    <property type="entry name" value="COLICIN I RECEPTOR-RELATED"/>
    <property type="match status" value="1"/>
</dbReference>
<keyword evidence="7" id="KW-0406">Ion transport</keyword>
<feature type="domain" description="TonB-dependent receptor plug" evidence="16">
    <location>
        <begin position="62"/>
        <end position="172"/>
    </location>
</feature>
<feature type="chain" id="PRO_5041431329" evidence="14">
    <location>
        <begin position="33"/>
        <end position="697"/>
    </location>
</feature>
<keyword evidence="10 17" id="KW-0675">Receptor</keyword>
<evidence type="ECO:0000313" key="18">
    <source>
        <dbReference type="Proteomes" id="UP001161276"/>
    </source>
</evidence>
<dbReference type="Pfam" id="PF00593">
    <property type="entry name" value="TonB_dep_Rec_b-barrel"/>
    <property type="match status" value="1"/>
</dbReference>
<dbReference type="GO" id="GO:0015344">
    <property type="term" value="F:siderophore uptake transmembrane transporter activity"/>
    <property type="evidence" value="ECO:0007669"/>
    <property type="project" value="TreeGrafter"/>
</dbReference>
<comment type="similarity">
    <text evidence="2 12 13">Belongs to the TonB-dependent receptor family.</text>
</comment>
<feature type="signal peptide" evidence="14">
    <location>
        <begin position="1"/>
        <end position="32"/>
    </location>
</feature>
<dbReference type="RefSeq" id="WP_280026429.1">
    <property type="nucleotide sequence ID" value="NZ_JAOCKG010000003.1"/>
</dbReference>
<sequence>MTQSPAVFVLRRPWMMMALACAGIAGAAQAHAAEPSGESSASPVQSLSPVVVTASGYDQSIADAPASITVLTHEDLARQPFNTLQDALRNVEGVSIVGANANKQDISIRGMPGKYTLILVDGKRQGTREMLNREELGMVQASQIPPLAAIERIEVVRGPMSSLYGSDAIGGVVNIITRKVPQAWTGSINLGATLQQHSELGNSRQADFYLAGPIKEEKLGLQLFGKSNQRTEADVVDGSYGIRDRGLTARLTLTPTKDQDIQWEAGQDEYNRYGTVGKSLAATETGDYRLKNRHTHYSISHEGRWDFGTTNVSLQREEGKASNTIGDNDTTSYPDTRLVNTTLDATLTLPLPDNMLKVGGQYIDTRLYGTDKEAASTTARNTVSGLSTRSWALFGEDEWAVTDNLSLTGGVRLDDHERYGQHWSPRGYAVYHLSQAWTLKGGVSRAFRAPELRQSSADYIQATGGAVGAPRGSIAGNPDLKPETSTTTEIGLHYQDDDRVAAGVTLFNNEFKNKIYSQCVTGCAGSSGATYEWGNIGRATLRGVETSLTLPLSRTVTLTGNYTYTQSKRKSDDEVAYDGTSLQGQPLDRTPRHVLNLRADWRATDALSLYTSANVQSEQYWANYRNVSTTTRRRPGATTFDLGGSYELNKHVTFRLAVMNLTDKRVPVDYRTRTTGLDGNWQVDEGRRLWLNTSVSF</sequence>
<dbReference type="Proteomes" id="UP001161276">
    <property type="component" value="Unassembled WGS sequence"/>
</dbReference>
<dbReference type="Pfam" id="PF07715">
    <property type="entry name" value="Plug"/>
    <property type="match status" value="1"/>
</dbReference>
<dbReference type="SUPFAM" id="SSF56935">
    <property type="entry name" value="Porins"/>
    <property type="match status" value="1"/>
</dbReference>
<evidence type="ECO:0000256" key="2">
    <source>
        <dbReference type="ARBA" id="ARBA00009810"/>
    </source>
</evidence>
<comment type="subcellular location">
    <subcellularLocation>
        <location evidence="1 12">Cell outer membrane</location>
        <topology evidence="1 12">Multi-pass membrane protein</topology>
    </subcellularLocation>
</comment>
<evidence type="ECO:0000256" key="1">
    <source>
        <dbReference type="ARBA" id="ARBA00004571"/>
    </source>
</evidence>
<evidence type="ECO:0000256" key="14">
    <source>
        <dbReference type="SAM" id="SignalP"/>
    </source>
</evidence>
<name>A0AA42WAI6_9BURK</name>
<keyword evidence="9 12" id="KW-0472">Membrane</keyword>
<dbReference type="PANTHER" id="PTHR30069">
    <property type="entry name" value="TONB-DEPENDENT OUTER MEMBRANE RECEPTOR"/>
    <property type="match status" value="1"/>
</dbReference>
<dbReference type="InterPro" id="IPR039426">
    <property type="entry name" value="TonB-dep_rcpt-like"/>
</dbReference>
<reference evidence="17" key="1">
    <citation type="submission" date="2022-09" db="EMBL/GenBank/DDBJ databases">
        <title>Intensive care unit water sources are persistently colonized with multi-drug resistant bacteria and are the site of extensive horizontal gene transfer of antibiotic resistance genes.</title>
        <authorList>
            <person name="Diorio-Toth L."/>
        </authorList>
    </citation>
    <scope>NUCLEOTIDE SEQUENCE</scope>
    <source>
        <strain evidence="17">GD03676</strain>
    </source>
</reference>